<dbReference type="AlphaFoldDB" id="C7DIS6"/>
<dbReference type="InterPro" id="IPR027417">
    <property type="entry name" value="P-loop_NTPase"/>
</dbReference>
<feature type="transmembrane region" description="Helical" evidence="4">
    <location>
        <begin position="258"/>
        <end position="278"/>
    </location>
</feature>
<evidence type="ECO:0000313" key="6">
    <source>
        <dbReference type="EMBL" id="EET89850.1"/>
    </source>
</evidence>
<feature type="transmembrane region" description="Helical" evidence="4">
    <location>
        <begin position="72"/>
        <end position="98"/>
    </location>
</feature>
<evidence type="ECO:0000256" key="4">
    <source>
        <dbReference type="SAM" id="Phobius"/>
    </source>
</evidence>
<dbReference type="InterPro" id="IPR050168">
    <property type="entry name" value="AAA_ATPase_domain"/>
</dbReference>
<dbReference type="GO" id="GO:0005524">
    <property type="term" value="F:ATP binding"/>
    <property type="evidence" value="ECO:0007669"/>
    <property type="project" value="UniProtKB-KW"/>
</dbReference>
<keyword evidence="3" id="KW-0175">Coiled coil</keyword>
<evidence type="ECO:0000256" key="3">
    <source>
        <dbReference type="ARBA" id="ARBA00023054"/>
    </source>
</evidence>
<reference evidence="6 7" key="2">
    <citation type="journal article" date="2010" name="Proc. Natl. Acad. Sci. U.S.A.">
        <title>Enigmatic, ultrasmall, uncultivated Archaea.</title>
        <authorList>
            <person name="Baker B.J."/>
            <person name="Comolli L.R."/>
            <person name="Dick G.J."/>
            <person name="Hauser L.J."/>
            <person name="Hyatt D."/>
            <person name="Dill B.D."/>
            <person name="Land M.L."/>
            <person name="Verberkmoes N.C."/>
            <person name="Hettich R.L."/>
            <person name="Banfield J.F."/>
        </authorList>
    </citation>
    <scope>NUCLEOTIDE SEQUENCE [LARGE SCALE GENOMIC DNA]</scope>
    <source>
        <strain evidence="6">ARMAN-2</strain>
    </source>
</reference>
<dbReference type="EMBL" id="GG697241">
    <property type="protein sequence ID" value="EET89850.1"/>
    <property type="molecule type" value="Genomic_DNA"/>
</dbReference>
<keyword evidence="4" id="KW-0472">Membrane</keyword>
<feature type="transmembrane region" description="Helical" evidence="4">
    <location>
        <begin position="45"/>
        <end position="66"/>
    </location>
</feature>
<dbReference type="InterPro" id="IPR003959">
    <property type="entry name" value="ATPase_AAA_core"/>
</dbReference>
<name>C7DIS6_MICA2</name>
<dbReference type="SMART" id="SM00382">
    <property type="entry name" value="AAA"/>
    <property type="match status" value="2"/>
</dbReference>
<dbReference type="Pfam" id="PF17862">
    <property type="entry name" value="AAA_lid_3"/>
    <property type="match status" value="2"/>
</dbReference>
<dbReference type="PROSITE" id="PS00674">
    <property type="entry name" value="AAA"/>
    <property type="match status" value="2"/>
</dbReference>
<keyword evidence="1" id="KW-0547">Nucleotide-binding</keyword>
<evidence type="ECO:0000259" key="5">
    <source>
        <dbReference type="SMART" id="SM00382"/>
    </source>
</evidence>
<dbReference type="Pfam" id="PF00004">
    <property type="entry name" value="AAA"/>
    <property type="match status" value="2"/>
</dbReference>
<dbReference type="Gene3D" id="3.40.50.300">
    <property type="entry name" value="P-loop containing nucleotide triphosphate hydrolases"/>
    <property type="match status" value="2"/>
</dbReference>
<feature type="transmembrane region" description="Helical" evidence="4">
    <location>
        <begin position="317"/>
        <end position="337"/>
    </location>
</feature>
<dbReference type="PANTHER" id="PTHR23077:SF117">
    <property type="entry name" value="AAA+ ATPASE DOMAIN-CONTAINING PROTEIN"/>
    <property type="match status" value="1"/>
</dbReference>
<dbReference type="FunFam" id="3.40.50.300:FF:001025">
    <property type="entry name" value="ATPase family, AAA domain-containing 2B"/>
    <property type="match status" value="2"/>
</dbReference>
<feature type="domain" description="AAA+ ATPase" evidence="5">
    <location>
        <begin position="404"/>
        <end position="541"/>
    </location>
</feature>
<evidence type="ECO:0000313" key="7">
    <source>
        <dbReference type="Proteomes" id="UP000332487"/>
    </source>
</evidence>
<feature type="transmembrane region" description="Helical" evidence="4">
    <location>
        <begin position="131"/>
        <end position="159"/>
    </location>
</feature>
<dbReference type="InterPro" id="IPR003593">
    <property type="entry name" value="AAA+_ATPase"/>
</dbReference>
<gene>
    <name evidence="6" type="ORF">UNLARM2_0964</name>
</gene>
<keyword evidence="2" id="KW-0067">ATP-binding</keyword>
<dbReference type="SUPFAM" id="SSF52540">
    <property type="entry name" value="P-loop containing nucleoside triphosphate hydrolases"/>
    <property type="match status" value="2"/>
</dbReference>
<reference evidence="6 7" key="1">
    <citation type="journal article" date="2009" name="Genome Biol.">
        <title>Community-wide analysis of microbial genome sequence signatures.</title>
        <authorList>
            <person name="Dick G.J."/>
            <person name="Andersson A.F."/>
            <person name="Baker B.J."/>
            <person name="Simmons S.L."/>
            <person name="Thomas B.C."/>
            <person name="Yelton A.P."/>
            <person name="Banfield J.F."/>
        </authorList>
    </citation>
    <scope>NUCLEOTIDE SEQUENCE [LARGE SCALE GENOMIC DNA]</scope>
    <source>
        <strain evidence="6">ARMAN-2</strain>
    </source>
</reference>
<dbReference type="InterPro" id="IPR041569">
    <property type="entry name" value="AAA_lid_3"/>
</dbReference>
<dbReference type="GO" id="GO:0016887">
    <property type="term" value="F:ATP hydrolysis activity"/>
    <property type="evidence" value="ECO:0007669"/>
    <property type="project" value="InterPro"/>
</dbReference>
<feature type="transmembrane region" description="Helical" evidence="4">
    <location>
        <begin position="166"/>
        <end position="185"/>
    </location>
</feature>
<organism evidence="6 7">
    <name type="scientific">Candidatus Micrarchaeum acidiphilum ARMAN-2</name>
    <dbReference type="NCBI Taxonomy" id="425595"/>
    <lineage>
        <taxon>Archaea</taxon>
        <taxon>Candidatus Micrarchaeota</taxon>
        <taxon>Candidatus Micrarchaeia</taxon>
        <taxon>Candidatus Micrarchaeales</taxon>
        <taxon>Candidatus Micrarchaeaceae</taxon>
        <taxon>Candidatus Micrarchaeum</taxon>
    </lineage>
</organism>
<dbReference type="Gene3D" id="1.10.8.60">
    <property type="match status" value="2"/>
</dbReference>
<accession>C7DIS6</accession>
<proteinExistence type="predicted"/>
<protein>
    <submittedName>
        <fullName evidence="6">AAA ATPase central domain protein</fullName>
    </submittedName>
</protein>
<keyword evidence="7" id="KW-1185">Reference proteome</keyword>
<feature type="domain" description="AAA+ ATPase" evidence="5">
    <location>
        <begin position="686"/>
        <end position="822"/>
    </location>
</feature>
<keyword evidence="4" id="KW-0812">Transmembrane</keyword>
<sequence length="918" mass="102114">MQDGDRPARPAGKNITRELIRKRRKFPILVYRLKDILIKVRTNKYFIDSLLVALMFVSFVAGFPYYPLVIAALILILLFVITLYHPFLGLIVFMIVALPALIYQISYVAWIFLFVISVSLIYGYMHYRTIVFGYTMFFLAFSVVGLVLEIPVLVLAVLVSGFKRSAIITTIAIIGIVAVSGVFGVQNSSYILYNGTGVRIGLPIGNISEFLVMNKPQLHFSNIVNQSSAAFSNFASIQSAGEIDVVSGFLVNALYLQLYYLIQIAAFIAVAFAIEYMALNTRSKFKGTRASLIGVCYPVIYVGLGTGLKFYPINYVAPFVSFIIVVIFVGLLEFYNIDVVKAMEVKKQDIRMKFGEAFEDLQAGNVSEKFDDIGDYDAIKKELREAVISPLENVGISRAYNIKPAKGILFFGLPGTGKTMIMRALANEIHTGFYYVKATNLISSYPGESEKLISDIFSIAKKHAPCVLFIDEIDSIATNRNYEGIDEIHRHALSQLLVEMDGFQKMDGVIIVGATNVPNMLDPAILRPGRFDKSIYMPLPDLNARKAIFKIYLKKFPISDDIDFDKIAEASDRYSGADIKAVCEAVGQTVAQEALSEHKVLEITQSDIMNVISATKPSTSLAQLEAYNTFRIDFGREKGQRVQESASDKIMLKNVIGLDDAKKAIIDAIEVPLLHPELIEKYDIKTINGLLLFGPPGTGKTMLMRAIGNELTGVTMLEIDNVIMQQSDSESAATVIKNIFYRAYENKPAIIFIDEVDGIVPKRRNSAQKDIEVTTELLKDMDGIKRMSQIIVVGATNRPEALDEAVLRPGRFDKIVFIKPPDAHQRALLFKEYIKNAPYDKSIDFEKLGAETKGFTGADIANVCREVKMHALESHIKTSKESVIGIEDIENVLKTIKPSAPESALSVYLAFLAKYGQR</sequence>
<evidence type="ECO:0000256" key="2">
    <source>
        <dbReference type="ARBA" id="ARBA00022840"/>
    </source>
</evidence>
<feature type="transmembrane region" description="Helical" evidence="4">
    <location>
        <begin position="290"/>
        <end position="311"/>
    </location>
</feature>
<feature type="transmembrane region" description="Helical" evidence="4">
    <location>
        <begin position="105"/>
        <end position="125"/>
    </location>
</feature>
<evidence type="ECO:0000256" key="1">
    <source>
        <dbReference type="ARBA" id="ARBA00022741"/>
    </source>
</evidence>
<dbReference type="PANTHER" id="PTHR23077">
    <property type="entry name" value="AAA-FAMILY ATPASE"/>
    <property type="match status" value="1"/>
</dbReference>
<dbReference type="InterPro" id="IPR003960">
    <property type="entry name" value="ATPase_AAA_CS"/>
</dbReference>
<keyword evidence="4" id="KW-1133">Transmembrane helix</keyword>
<dbReference type="Proteomes" id="UP000332487">
    <property type="component" value="Unassembled WGS sequence"/>
</dbReference>